<gene>
    <name evidence="1" type="ORF">L1987_22688</name>
</gene>
<reference evidence="1 2" key="2">
    <citation type="journal article" date="2022" name="Mol. Ecol. Resour.">
        <title>The genomes of chicory, endive, great burdock and yacon provide insights into Asteraceae paleo-polyploidization history and plant inulin production.</title>
        <authorList>
            <person name="Fan W."/>
            <person name="Wang S."/>
            <person name="Wang H."/>
            <person name="Wang A."/>
            <person name="Jiang F."/>
            <person name="Liu H."/>
            <person name="Zhao H."/>
            <person name="Xu D."/>
            <person name="Zhang Y."/>
        </authorList>
    </citation>
    <scope>NUCLEOTIDE SEQUENCE [LARGE SCALE GENOMIC DNA]</scope>
    <source>
        <strain evidence="2">cv. Yunnan</strain>
        <tissue evidence="1">Leaves</tissue>
    </source>
</reference>
<evidence type="ECO:0000313" key="2">
    <source>
        <dbReference type="Proteomes" id="UP001056120"/>
    </source>
</evidence>
<evidence type="ECO:0000313" key="1">
    <source>
        <dbReference type="EMBL" id="KAI3806773.1"/>
    </source>
</evidence>
<proteinExistence type="predicted"/>
<accession>A0ACB9IGG4</accession>
<keyword evidence="2" id="KW-1185">Reference proteome</keyword>
<protein>
    <submittedName>
        <fullName evidence="1">Uncharacterized protein</fullName>
    </submittedName>
</protein>
<dbReference type="EMBL" id="CM042025">
    <property type="protein sequence ID" value="KAI3806773.1"/>
    <property type="molecule type" value="Genomic_DNA"/>
</dbReference>
<sequence>MDSDSASLHIPPSPTHPITESISPLLNPNRLLQPTLFYPSLLNLVYNPTFTNFNEPQNQNLYLNPQPLVTSNANIGGKSTHHQVGASTNNPKKRTRASRRAPTTVLTTDTTNFRQMVQEFTGIPPAPLSRRLDVFSGGGRGPLYPTPPPPPQIPLQQNPIFSFQSLLQTKADNSQVDDLSGFPCSSTRWRDPHEDLMSFDRNTTKVDDQSDKGLDDGNQVQGNVWVCRYDG</sequence>
<organism evidence="1 2">
    <name type="scientific">Smallanthus sonchifolius</name>
    <dbReference type="NCBI Taxonomy" id="185202"/>
    <lineage>
        <taxon>Eukaryota</taxon>
        <taxon>Viridiplantae</taxon>
        <taxon>Streptophyta</taxon>
        <taxon>Embryophyta</taxon>
        <taxon>Tracheophyta</taxon>
        <taxon>Spermatophyta</taxon>
        <taxon>Magnoliopsida</taxon>
        <taxon>eudicotyledons</taxon>
        <taxon>Gunneridae</taxon>
        <taxon>Pentapetalae</taxon>
        <taxon>asterids</taxon>
        <taxon>campanulids</taxon>
        <taxon>Asterales</taxon>
        <taxon>Asteraceae</taxon>
        <taxon>Asteroideae</taxon>
        <taxon>Heliantheae alliance</taxon>
        <taxon>Millerieae</taxon>
        <taxon>Smallanthus</taxon>
    </lineage>
</organism>
<name>A0ACB9IGG4_9ASTR</name>
<dbReference type="Proteomes" id="UP001056120">
    <property type="component" value="Linkage Group LG08"/>
</dbReference>
<reference evidence="2" key="1">
    <citation type="journal article" date="2022" name="Mol. Ecol. Resour.">
        <title>The genomes of chicory, endive, great burdock and yacon provide insights into Asteraceae palaeo-polyploidization history and plant inulin production.</title>
        <authorList>
            <person name="Fan W."/>
            <person name="Wang S."/>
            <person name="Wang H."/>
            <person name="Wang A."/>
            <person name="Jiang F."/>
            <person name="Liu H."/>
            <person name="Zhao H."/>
            <person name="Xu D."/>
            <person name="Zhang Y."/>
        </authorList>
    </citation>
    <scope>NUCLEOTIDE SEQUENCE [LARGE SCALE GENOMIC DNA]</scope>
    <source>
        <strain evidence="2">cv. Yunnan</strain>
    </source>
</reference>
<comment type="caution">
    <text evidence="1">The sequence shown here is derived from an EMBL/GenBank/DDBJ whole genome shotgun (WGS) entry which is preliminary data.</text>
</comment>